<keyword evidence="4" id="KW-0804">Transcription</keyword>
<dbReference type="PROSITE" id="PS51071">
    <property type="entry name" value="HTH_RPIR"/>
    <property type="match status" value="1"/>
</dbReference>
<dbReference type="Gene3D" id="1.10.10.10">
    <property type="entry name" value="Winged helix-like DNA-binding domain superfamily/Winged helix DNA-binding domain"/>
    <property type="match status" value="1"/>
</dbReference>
<dbReference type="GO" id="GO:0097367">
    <property type="term" value="F:carbohydrate derivative binding"/>
    <property type="evidence" value="ECO:0007669"/>
    <property type="project" value="InterPro"/>
</dbReference>
<proteinExistence type="predicted"/>
<dbReference type="InterPro" id="IPR047640">
    <property type="entry name" value="RpiR-like"/>
</dbReference>
<dbReference type="CDD" id="cd05013">
    <property type="entry name" value="SIS_RpiR"/>
    <property type="match status" value="1"/>
</dbReference>
<dbReference type="GO" id="GO:0003700">
    <property type="term" value="F:DNA-binding transcription factor activity"/>
    <property type="evidence" value="ECO:0007669"/>
    <property type="project" value="InterPro"/>
</dbReference>
<dbReference type="Pfam" id="PF01418">
    <property type="entry name" value="HTH_6"/>
    <property type="match status" value="1"/>
</dbReference>
<dbReference type="Pfam" id="PF01380">
    <property type="entry name" value="SIS"/>
    <property type="match status" value="1"/>
</dbReference>
<dbReference type="InterPro" id="IPR036388">
    <property type="entry name" value="WH-like_DNA-bd_sf"/>
</dbReference>
<name>A0A494XB48_9BURK</name>
<evidence type="ECO:0000256" key="3">
    <source>
        <dbReference type="ARBA" id="ARBA00023152"/>
    </source>
</evidence>
<dbReference type="GO" id="GO:0006096">
    <property type="term" value="P:glycolytic process"/>
    <property type="evidence" value="ECO:0007669"/>
    <property type="project" value="UniProtKB-KW"/>
</dbReference>
<feature type="region of interest" description="Disordered" evidence="5">
    <location>
        <begin position="1"/>
        <end position="36"/>
    </location>
</feature>
<feature type="domain" description="HTH rpiR-type" evidence="6">
    <location>
        <begin position="44"/>
        <end position="120"/>
    </location>
</feature>
<sequence length="324" mass="35538">MRLAYTGDTPAMGSERIRRSGMEQQTAGAAGQTAEQERTSAAVEALMRRIADEFETLPRQLRNVAKYVEQNRGSVMVDRTSDIAEECGVHPSAVVRFAQRFGFAGFSDFQAVFRQAFAEQSAPTQSYQQRIRKLIDGKPGKLSGGALAREFIAASRSGLDELEQGFDDAQFEAAVNLLVKAENIYVIGVRRSFSVASYISYALQHTAKRVHLVSGFGGMVHEQIRSIRKHDIVIAISFTPYGKETQACLRVAHMHGAQAIVITDSQLSPLARYASALLTVKEGSAFAFRSLTSTVCLCQALFVALAYRLELAPEEIKDPGGYDE</sequence>
<evidence type="ECO:0000256" key="4">
    <source>
        <dbReference type="ARBA" id="ARBA00023163"/>
    </source>
</evidence>
<feature type="domain" description="SIS" evidence="7">
    <location>
        <begin position="174"/>
        <end position="311"/>
    </location>
</feature>
<dbReference type="SUPFAM" id="SSF53697">
    <property type="entry name" value="SIS domain"/>
    <property type="match status" value="1"/>
</dbReference>
<keyword evidence="9" id="KW-1185">Reference proteome</keyword>
<accession>A0A494XB48</accession>
<evidence type="ECO:0000256" key="2">
    <source>
        <dbReference type="ARBA" id="ARBA00023125"/>
    </source>
</evidence>
<evidence type="ECO:0000256" key="1">
    <source>
        <dbReference type="ARBA" id="ARBA00023015"/>
    </source>
</evidence>
<evidence type="ECO:0000259" key="7">
    <source>
        <dbReference type="PROSITE" id="PS51464"/>
    </source>
</evidence>
<organism evidence="8 9">
    <name type="scientific">Pararobbsia silviterrae</name>
    <dbReference type="NCBI Taxonomy" id="1792498"/>
    <lineage>
        <taxon>Bacteria</taxon>
        <taxon>Pseudomonadati</taxon>
        <taxon>Pseudomonadota</taxon>
        <taxon>Betaproteobacteria</taxon>
        <taxon>Burkholderiales</taxon>
        <taxon>Burkholderiaceae</taxon>
        <taxon>Pararobbsia</taxon>
    </lineage>
</organism>
<dbReference type="OrthoDB" id="9814005at2"/>
<keyword evidence="1" id="KW-0805">Transcription regulation</keyword>
<dbReference type="InterPro" id="IPR046348">
    <property type="entry name" value="SIS_dom_sf"/>
</dbReference>
<dbReference type="InterPro" id="IPR001347">
    <property type="entry name" value="SIS_dom"/>
</dbReference>
<gene>
    <name evidence="8" type="ORF">D7S86_22635</name>
</gene>
<evidence type="ECO:0000256" key="5">
    <source>
        <dbReference type="SAM" id="MobiDB-lite"/>
    </source>
</evidence>
<reference evidence="8 9" key="1">
    <citation type="submission" date="2018-10" db="EMBL/GenBank/DDBJ databases">
        <title>Robbsia sp. DHC34, isolated from soil.</title>
        <authorList>
            <person name="Gao Z.-H."/>
            <person name="Qiu L.-H."/>
        </authorList>
    </citation>
    <scope>NUCLEOTIDE SEQUENCE [LARGE SCALE GENOMIC DNA]</scope>
    <source>
        <strain evidence="8 9">DHC34</strain>
    </source>
</reference>
<dbReference type="Proteomes" id="UP000270342">
    <property type="component" value="Unassembled WGS sequence"/>
</dbReference>
<dbReference type="InterPro" id="IPR035472">
    <property type="entry name" value="RpiR-like_SIS"/>
</dbReference>
<dbReference type="PANTHER" id="PTHR30514">
    <property type="entry name" value="GLUCOKINASE"/>
    <property type="match status" value="1"/>
</dbReference>
<dbReference type="GO" id="GO:0003677">
    <property type="term" value="F:DNA binding"/>
    <property type="evidence" value="ECO:0007669"/>
    <property type="project" value="UniProtKB-KW"/>
</dbReference>
<evidence type="ECO:0000313" key="9">
    <source>
        <dbReference type="Proteomes" id="UP000270342"/>
    </source>
</evidence>
<dbReference type="AlphaFoldDB" id="A0A494XB48"/>
<dbReference type="PANTHER" id="PTHR30514:SF20">
    <property type="entry name" value="TRANSCRIPTIONAL REGULATOR"/>
    <property type="match status" value="1"/>
</dbReference>
<dbReference type="EMBL" id="RBZU01000012">
    <property type="protein sequence ID" value="RKP47760.1"/>
    <property type="molecule type" value="Genomic_DNA"/>
</dbReference>
<dbReference type="InterPro" id="IPR000281">
    <property type="entry name" value="HTH_RpiR"/>
</dbReference>
<evidence type="ECO:0000259" key="6">
    <source>
        <dbReference type="PROSITE" id="PS51071"/>
    </source>
</evidence>
<keyword evidence="2" id="KW-0238">DNA-binding</keyword>
<keyword evidence="3" id="KW-0324">Glycolysis</keyword>
<dbReference type="SUPFAM" id="SSF46689">
    <property type="entry name" value="Homeodomain-like"/>
    <property type="match status" value="1"/>
</dbReference>
<dbReference type="Gene3D" id="3.40.50.10490">
    <property type="entry name" value="Glucose-6-phosphate isomerase like protein, domain 1"/>
    <property type="match status" value="1"/>
</dbReference>
<dbReference type="PROSITE" id="PS51464">
    <property type="entry name" value="SIS"/>
    <property type="match status" value="1"/>
</dbReference>
<protein>
    <submittedName>
        <fullName evidence="8">MurR/RpiR family transcriptional regulator</fullName>
    </submittedName>
</protein>
<dbReference type="InterPro" id="IPR009057">
    <property type="entry name" value="Homeodomain-like_sf"/>
</dbReference>
<evidence type="ECO:0000313" key="8">
    <source>
        <dbReference type="EMBL" id="RKP47760.1"/>
    </source>
</evidence>
<comment type="caution">
    <text evidence="8">The sequence shown here is derived from an EMBL/GenBank/DDBJ whole genome shotgun (WGS) entry which is preliminary data.</text>
</comment>
<feature type="compositionally biased region" description="Low complexity" evidence="5">
    <location>
        <begin position="23"/>
        <end position="34"/>
    </location>
</feature>